<evidence type="ECO:0000256" key="4">
    <source>
        <dbReference type="SAM" id="MobiDB-lite"/>
    </source>
</evidence>
<dbReference type="PROSITE" id="PS50109">
    <property type="entry name" value="HIS_KIN"/>
    <property type="match status" value="1"/>
</dbReference>
<evidence type="ECO:0000256" key="3">
    <source>
        <dbReference type="ARBA" id="ARBA00023012"/>
    </source>
</evidence>
<protein>
    <recommendedName>
        <fullName evidence="6">Histidine kinase domain-containing protein</fullName>
    </recommendedName>
</protein>
<evidence type="ECO:0000256" key="1">
    <source>
        <dbReference type="ARBA" id="ARBA00022679"/>
    </source>
</evidence>
<dbReference type="SMART" id="SM00387">
    <property type="entry name" value="HATPase_c"/>
    <property type="match status" value="1"/>
</dbReference>
<evidence type="ECO:0000259" key="6">
    <source>
        <dbReference type="PROSITE" id="PS50109"/>
    </source>
</evidence>
<name>A0A372INU3_9BACT</name>
<dbReference type="GO" id="GO:0016020">
    <property type="term" value="C:membrane"/>
    <property type="evidence" value="ECO:0007669"/>
    <property type="project" value="InterPro"/>
</dbReference>
<feature type="region of interest" description="Disordered" evidence="4">
    <location>
        <begin position="971"/>
        <end position="991"/>
    </location>
</feature>
<accession>A0A372INU3</accession>
<dbReference type="GO" id="GO:0000155">
    <property type="term" value="F:phosphorelay sensor kinase activity"/>
    <property type="evidence" value="ECO:0007669"/>
    <property type="project" value="InterPro"/>
</dbReference>
<evidence type="ECO:0000256" key="5">
    <source>
        <dbReference type="SAM" id="SignalP"/>
    </source>
</evidence>
<dbReference type="RefSeq" id="WP_117300419.1">
    <property type="nucleotide sequence ID" value="NZ_QVQT02000004.1"/>
</dbReference>
<dbReference type="InterPro" id="IPR011123">
    <property type="entry name" value="Y_Y_Y"/>
</dbReference>
<dbReference type="GO" id="GO:0046983">
    <property type="term" value="F:protein dimerization activity"/>
    <property type="evidence" value="ECO:0007669"/>
    <property type="project" value="InterPro"/>
</dbReference>
<dbReference type="InterPro" id="IPR003594">
    <property type="entry name" value="HATPase_dom"/>
</dbReference>
<dbReference type="PANTHER" id="PTHR24421:SF62">
    <property type="entry name" value="SENSORY TRANSDUCTION HISTIDINE KINASE"/>
    <property type="match status" value="1"/>
</dbReference>
<proteinExistence type="predicted"/>
<dbReference type="InterPro" id="IPR015943">
    <property type="entry name" value="WD40/YVTN_repeat-like_dom_sf"/>
</dbReference>
<dbReference type="CDD" id="cd16917">
    <property type="entry name" value="HATPase_UhpB-NarQ-NarX-like"/>
    <property type="match status" value="1"/>
</dbReference>
<dbReference type="Proteomes" id="UP000264702">
    <property type="component" value="Unassembled WGS sequence"/>
</dbReference>
<dbReference type="OrthoDB" id="176203at2"/>
<dbReference type="InterPro" id="IPR005467">
    <property type="entry name" value="His_kinase_dom"/>
</dbReference>
<dbReference type="Pfam" id="PF07494">
    <property type="entry name" value="Reg_prop"/>
    <property type="match status" value="5"/>
</dbReference>
<evidence type="ECO:0000256" key="2">
    <source>
        <dbReference type="ARBA" id="ARBA00022777"/>
    </source>
</evidence>
<dbReference type="SUPFAM" id="SSF63829">
    <property type="entry name" value="Calcium-dependent phosphotriesterase"/>
    <property type="match status" value="3"/>
</dbReference>
<feature type="domain" description="Histidine kinase" evidence="6">
    <location>
        <begin position="934"/>
        <end position="1025"/>
    </location>
</feature>
<dbReference type="Gene3D" id="2.130.10.10">
    <property type="entry name" value="YVTN repeat-like/Quinoprotein amine dehydrogenase"/>
    <property type="match status" value="4"/>
</dbReference>
<dbReference type="InterPro" id="IPR013783">
    <property type="entry name" value="Ig-like_fold"/>
</dbReference>
<feature type="chain" id="PRO_5016753417" description="Histidine kinase domain-containing protein" evidence="5">
    <location>
        <begin position="26"/>
        <end position="1036"/>
    </location>
</feature>
<dbReference type="AlphaFoldDB" id="A0A372INU3"/>
<organism evidence="7 8">
    <name type="scientific">Paracidobacterium acidisoli</name>
    <dbReference type="NCBI Taxonomy" id="2303751"/>
    <lineage>
        <taxon>Bacteria</taxon>
        <taxon>Pseudomonadati</taxon>
        <taxon>Acidobacteriota</taxon>
        <taxon>Terriglobia</taxon>
        <taxon>Terriglobales</taxon>
        <taxon>Acidobacteriaceae</taxon>
        <taxon>Paracidobacterium</taxon>
    </lineage>
</organism>
<keyword evidence="3" id="KW-0902">Two-component regulatory system</keyword>
<dbReference type="PANTHER" id="PTHR24421">
    <property type="entry name" value="NITRATE/NITRITE SENSOR PROTEIN NARX-RELATED"/>
    <property type="match status" value="1"/>
</dbReference>
<dbReference type="InterPro" id="IPR036890">
    <property type="entry name" value="HATPase_C_sf"/>
</dbReference>
<dbReference type="InterPro" id="IPR050482">
    <property type="entry name" value="Sensor_HK_TwoCompSys"/>
</dbReference>
<evidence type="ECO:0000313" key="7">
    <source>
        <dbReference type="EMBL" id="RFU16253.1"/>
    </source>
</evidence>
<dbReference type="Gene3D" id="1.20.5.1930">
    <property type="match status" value="1"/>
</dbReference>
<sequence length="1036" mass="112203">MAELRRILCFLCGIILALAAPSAAALDPHTPLRQYGYQSWQTDTGLPQNTIHCIVQGHDGYLWIATEAGLVRFDGEQFVTWTRQTTPQLPGDLIYHLMEDHSGALWISTAGGLARWQNGQLRSFGQSDGLPPGEVWSTFQDSRGAIWALTAAGPARFDGQRFKAAAGVQTLTAASAMVESPGGTLWLGTPQGLMRGSAAAPAKFQPVGISGEVQALALDARGQLWVGLRGGLELCSADGCRPVQASGGGGGPSVNALIVGAQGEMWVGTDVGLIRESGGHPHIYTVQDGLPADHVNLLFRDREGTLWAGTSRGLARVMNGKIEELSGPGELLTAYEDREGDLWLGTESGGLSVLRDRKFTALTSQDGLSDDYVRAIYQPKKLQAAPDSSAPVWVGTNAGGISRFEDGQVTTLTSAQGLSSNVVLALGGTPDGDMWAGTPDGLNRIHDHDVHIFTSADGLADDFVRSLYSDSHGALWIGTRRGLSRYAQGKFTTYTSLDGLGADMVGAILEDRAGDLWIGTLGGLTRLQNGHFQNFTRQNGLSDDVVTALHEDADGVLWIGTNDGGLNRWRDGKFASLSPQTTGLPKRILSILEDTKGYLWLSSTDGIYRVAKAELNRFADHESKSVTVDHYGVAEGMRISECSSGGHPAGWRIADGSLWFATLRGVAMVDPAHMAINHIAPLVAIEQVSVDDAPVNTADEALRIAPGHIRYEFRYAGLSFVSPQKVRYRYRLDGFDHGWVDANGRRAAYYTNLPHGQYVFRVMARNNDGVWSEQAAAVAFTIEPHFYQTLWFELLAALGCIVLGYEAWRWRIRRVESEFQAVLRERTRIAREIHDTLAQGFVAVSVQLEIVSRLLQSSAETAKAHLESARSLVRSSLEDARTSIWELRSQGAAQEDLAARMKKMLQQVTQPASIRTQMQVSGTYRALDPAVEAELLRIAQEAVVNAVRHAEPSEIQLRLRFEEQRVELSVSDNGKGFAGPPPNGGSGHFGLTGMRERAEKIGGTLTVDSHPGEGTRVRLTASIGNTNGAGAVNRKW</sequence>
<feature type="signal peptide" evidence="5">
    <location>
        <begin position="1"/>
        <end position="25"/>
    </location>
</feature>
<dbReference type="InterPro" id="IPR011110">
    <property type="entry name" value="Reg_prop"/>
</dbReference>
<keyword evidence="8" id="KW-1185">Reference proteome</keyword>
<dbReference type="InterPro" id="IPR011712">
    <property type="entry name" value="Sig_transdc_His_kin_sub3_dim/P"/>
</dbReference>
<dbReference type="Pfam" id="PF07730">
    <property type="entry name" value="HisKA_3"/>
    <property type="match status" value="1"/>
</dbReference>
<keyword evidence="1" id="KW-0808">Transferase</keyword>
<dbReference type="Gene3D" id="3.30.565.10">
    <property type="entry name" value="Histidine kinase-like ATPase, C-terminal domain"/>
    <property type="match status" value="1"/>
</dbReference>
<dbReference type="SUPFAM" id="SSF55874">
    <property type="entry name" value="ATPase domain of HSP90 chaperone/DNA topoisomerase II/histidine kinase"/>
    <property type="match status" value="1"/>
</dbReference>
<reference evidence="7 8" key="1">
    <citation type="submission" date="2018-08" db="EMBL/GenBank/DDBJ databases">
        <title>Acidipila sp. 4G-K13, an acidobacterium isolated from forest soil.</title>
        <authorList>
            <person name="Gao Z.-H."/>
            <person name="Qiu L.-H."/>
        </authorList>
    </citation>
    <scope>NUCLEOTIDE SEQUENCE [LARGE SCALE GENOMIC DNA]</scope>
    <source>
        <strain evidence="7 8">4G-K13</strain>
    </source>
</reference>
<keyword evidence="5" id="KW-0732">Signal</keyword>
<dbReference type="Pfam" id="PF07495">
    <property type="entry name" value="Y_Y_Y"/>
    <property type="match status" value="1"/>
</dbReference>
<dbReference type="Pfam" id="PF02518">
    <property type="entry name" value="HATPase_c"/>
    <property type="match status" value="1"/>
</dbReference>
<comment type="caution">
    <text evidence="7">The sequence shown here is derived from an EMBL/GenBank/DDBJ whole genome shotgun (WGS) entry which is preliminary data.</text>
</comment>
<dbReference type="EMBL" id="QVQT01000004">
    <property type="protein sequence ID" value="RFU16253.1"/>
    <property type="molecule type" value="Genomic_DNA"/>
</dbReference>
<keyword evidence="2" id="KW-0418">Kinase</keyword>
<dbReference type="Gene3D" id="2.60.40.10">
    <property type="entry name" value="Immunoglobulins"/>
    <property type="match status" value="1"/>
</dbReference>
<gene>
    <name evidence="7" type="ORF">D0Y96_12690</name>
</gene>
<evidence type="ECO:0000313" key="8">
    <source>
        <dbReference type="Proteomes" id="UP000264702"/>
    </source>
</evidence>